<dbReference type="GO" id="GO:0004642">
    <property type="term" value="F:phosphoribosylformylglycinamidine synthase activity"/>
    <property type="evidence" value="ECO:0007669"/>
    <property type="project" value="UniProtKB-UniRule"/>
</dbReference>
<dbReference type="UniPathway" id="UPA00074">
    <property type="reaction ID" value="UER00128"/>
</dbReference>
<dbReference type="PANTHER" id="PTHR34696">
    <property type="entry name" value="PHOSPHORIBOSYLFORMYLGLYCINAMIDINE SYNTHASE SUBUNIT PURS"/>
    <property type="match status" value="1"/>
</dbReference>
<dbReference type="Proteomes" id="UP000018700">
    <property type="component" value="Chromosome"/>
</dbReference>
<dbReference type="GO" id="GO:0005737">
    <property type="term" value="C:cytoplasm"/>
    <property type="evidence" value="ECO:0007669"/>
    <property type="project" value="UniProtKB-SubCell"/>
</dbReference>
<evidence type="ECO:0000256" key="2">
    <source>
        <dbReference type="ARBA" id="ARBA00022598"/>
    </source>
</evidence>
<evidence type="ECO:0000313" key="8">
    <source>
        <dbReference type="Proteomes" id="UP000018700"/>
    </source>
</evidence>
<dbReference type="GO" id="GO:0005524">
    <property type="term" value="F:ATP binding"/>
    <property type="evidence" value="ECO:0007669"/>
    <property type="project" value="UniProtKB-UniRule"/>
</dbReference>
<accession>V9TUK1</accession>
<dbReference type="InterPro" id="IPR036604">
    <property type="entry name" value="PurS-like_sf"/>
</dbReference>
<comment type="subunit">
    <text evidence="6">Part of the FGAM synthase complex composed of 1 PurL, 1 PurQ and 2 PurS subunits.</text>
</comment>
<gene>
    <name evidence="6 7" type="primary">purS</name>
    <name evidence="7" type="ORF">P856_616</name>
</gene>
<comment type="pathway">
    <text evidence="6">Purine metabolism; IMP biosynthesis via de novo pathway; 5-amino-1-(5-phospho-D-ribosyl)imidazole from N(2)-formyl-N(1)-(5-phospho-D-ribosyl)glycinamide: step 1/2.</text>
</comment>
<dbReference type="NCBIfam" id="TIGR00302">
    <property type="entry name" value="phosphoribosylformylglycinamidine synthase subunit PurS"/>
    <property type="match status" value="1"/>
</dbReference>
<evidence type="ECO:0000256" key="4">
    <source>
        <dbReference type="ARBA" id="ARBA00022755"/>
    </source>
</evidence>
<evidence type="ECO:0000256" key="1">
    <source>
        <dbReference type="ARBA" id="ARBA00022490"/>
    </source>
</evidence>
<keyword evidence="4 6" id="KW-0658">Purine biosynthesis</keyword>
<dbReference type="GO" id="GO:0006189">
    <property type="term" value="P:'de novo' IMP biosynthetic process"/>
    <property type="evidence" value="ECO:0007669"/>
    <property type="project" value="UniProtKB-UniRule"/>
</dbReference>
<keyword evidence="1 6" id="KW-0963">Cytoplasm</keyword>
<dbReference type="HAMAP" id="MF_01926">
    <property type="entry name" value="PurS"/>
    <property type="match status" value="1"/>
</dbReference>
<name>V9TUK1_9PROT</name>
<proteinExistence type="inferred from homology"/>
<dbReference type="KEGG" id="efk:P856_616"/>
<evidence type="ECO:0000256" key="3">
    <source>
        <dbReference type="ARBA" id="ARBA00022741"/>
    </source>
</evidence>
<dbReference type="PANTHER" id="PTHR34696:SF1">
    <property type="entry name" value="PHOSPHORIBOSYLFORMYLGLYCINAMIDINE SYNTHASE SUBUNIT PURS"/>
    <property type="match status" value="1"/>
</dbReference>
<dbReference type="InterPro" id="IPR003850">
    <property type="entry name" value="PurS"/>
</dbReference>
<dbReference type="HOGENOM" id="CLU_164833_3_0_5"/>
<comment type="similarity">
    <text evidence="6">Belongs to the PurS family.</text>
</comment>
<dbReference type="Gene3D" id="3.30.1280.10">
    <property type="entry name" value="Phosphoribosylformylglycinamidine synthase subunit PurS"/>
    <property type="match status" value="1"/>
</dbReference>
<dbReference type="AlphaFoldDB" id="V9TUK1"/>
<dbReference type="EC" id="6.3.5.3" evidence="6"/>
<dbReference type="PATRIC" id="fig|1401328.3.peg.613"/>
<organism evidence="7 8">
    <name type="scientific">Candidatus Endolissoclinum faulkneri L5</name>
    <dbReference type="NCBI Taxonomy" id="1401328"/>
    <lineage>
        <taxon>Bacteria</taxon>
        <taxon>Pseudomonadati</taxon>
        <taxon>Pseudomonadota</taxon>
        <taxon>Alphaproteobacteria</taxon>
        <taxon>Rhodospirillales</taxon>
        <taxon>Rhodospirillaceae</taxon>
        <taxon>Candidatus Endolissoclinum</taxon>
    </lineage>
</organism>
<keyword evidence="2 6" id="KW-0436">Ligase</keyword>
<comment type="subcellular location">
    <subcellularLocation>
        <location evidence="6">Cytoplasm</location>
    </subcellularLocation>
</comment>
<dbReference type="Pfam" id="PF02700">
    <property type="entry name" value="PurS"/>
    <property type="match status" value="1"/>
</dbReference>
<sequence>MDSIMRVTVYIKIKPEVLDPQGTAIARALSDLGFAGINKVRQGKIIEIDLDKTNAIKAVSDTESMCERLLANTIIEDYSISIGE</sequence>
<protein>
    <recommendedName>
        <fullName evidence="6">Phosphoribosylformylglycinamidine synthase subunit PurS</fullName>
        <shortName evidence="6">FGAM synthase</shortName>
        <ecNumber evidence="6">6.3.5.3</ecNumber>
    </recommendedName>
    <alternativeName>
        <fullName evidence="6">Formylglycinamide ribonucleotide amidotransferase subunit III</fullName>
        <shortName evidence="6">FGAR amidotransferase III</shortName>
        <shortName evidence="6">FGAR-AT III</shortName>
    </alternativeName>
    <alternativeName>
        <fullName evidence="6">Phosphoribosylformylglycinamidine synthase subunit III</fullName>
    </alternativeName>
</protein>
<evidence type="ECO:0000313" key="7">
    <source>
        <dbReference type="EMBL" id="AHC73827.1"/>
    </source>
</evidence>
<evidence type="ECO:0000256" key="6">
    <source>
        <dbReference type="HAMAP-Rule" id="MF_01926"/>
    </source>
</evidence>
<keyword evidence="3 6" id="KW-0547">Nucleotide-binding</keyword>
<dbReference type="NCBIfam" id="NF004630">
    <property type="entry name" value="PRK05974.1"/>
    <property type="match status" value="1"/>
</dbReference>
<dbReference type="eggNOG" id="COG1828">
    <property type="taxonomic scope" value="Bacteria"/>
</dbReference>
<dbReference type="STRING" id="1401328.P856_616"/>
<keyword evidence="8" id="KW-1185">Reference proteome</keyword>
<keyword evidence="5 6" id="KW-0067">ATP-binding</keyword>
<reference evidence="7 8" key="1">
    <citation type="journal article" date="2013" name="PLoS ONE">
        <title>Bacterial endosymbiosis in a chordate host: long-term co-evolution and conservation of secondary metabolism.</title>
        <authorList>
            <person name="Kwan J.C."/>
            <person name="Schmidt E.W."/>
        </authorList>
    </citation>
    <scope>NUCLEOTIDE SEQUENCE [LARGE SCALE GENOMIC DNA]</scope>
    <source>
        <strain evidence="8">faulkneri L5</strain>
    </source>
</reference>
<comment type="function">
    <text evidence="6">Part of the phosphoribosylformylglycinamidine synthase complex involved in the purines biosynthetic pathway. Catalyzes the ATP-dependent conversion of formylglycinamide ribonucleotide (FGAR) and glutamine to yield formylglycinamidine ribonucleotide (FGAM) and glutamate. The FGAM synthase complex is composed of three subunits. PurQ produces an ammonia molecule by converting glutamine to glutamate. PurL transfers the ammonia molecule to FGAR to form FGAM in an ATP-dependent manner. PurS interacts with PurQ and PurL and is thought to assist in the transfer of the ammonia molecule from PurQ to PurL.</text>
</comment>
<evidence type="ECO:0000256" key="5">
    <source>
        <dbReference type="ARBA" id="ARBA00022840"/>
    </source>
</evidence>
<comment type="catalytic activity">
    <reaction evidence="6">
        <text>N(2)-formyl-N(1)-(5-phospho-beta-D-ribosyl)glycinamide + L-glutamine + ATP + H2O = 2-formamido-N(1)-(5-O-phospho-beta-D-ribosyl)acetamidine + L-glutamate + ADP + phosphate + H(+)</text>
        <dbReference type="Rhea" id="RHEA:17129"/>
        <dbReference type="ChEBI" id="CHEBI:15377"/>
        <dbReference type="ChEBI" id="CHEBI:15378"/>
        <dbReference type="ChEBI" id="CHEBI:29985"/>
        <dbReference type="ChEBI" id="CHEBI:30616"/>
        <dbReference type="ChEBI" id="CHEBI:43474"/>
        <dbReference type="ChEBI" id="CHEBI:58359"/>
        <dbReference type="ChEBI" id="CHEBI:147286"/>
        <dbReference type="ChEBI" id="CHEBI:147287"/>
        <dbReference type="ChEBI" id="CHEBI:456216"/>
        <dbReference type="EC" id="6.3.5.3"/>
    </reaction>
</comment>
<dbReference type="SUPFAM" id="SSF82697">
    <property type="entry name" value="PurS-like"/>
    <property type="match status" value="1"/>
</dbReference>
<dbReference type="EMBL" id="CP006745">
    <property type="protein sequence ID" value="AHC73827.1"/>
    <property type="molecule type" value="Genomic_DNA"/>
</dbReference>